<gene>
    <name evidence="3" type="ORF">F2Q70_00002551</name>
</gene>
<protein>
    <submittedName>
        <fullName evidence="3">Uncharacterized protein</fullName>
    </submittedName>
</protein>
<evidence type="ECO:0000256" key="2">
    <source>
        <dbReference type="SAM" id="Phobius"/>
    </source>
</evidence>
<dbReference type="AlphaFoldDB" id="A0A8S9ISU5"/>
<name>A0A8S9ISU5_BRACR</name>
<dbReference type="EMBL" id="QGKY02001015">
    <property type="protein sequence ID" value="KAF2572106.1"/>
    <property type="molecule type" value="Genomic_DNA"/>
</dbReference>
<evidence type="ECO:0000256" key="1">
    <source>
        <dbReference type="RuleBase" id="RU361169"/>
    </source>
</evidence>
<keyword evidence="1" id="KW-0326">Glycosidase</keyword>
<organism evidence="3">
    <name type="scientific">Brassica cretica</name>
    <name type="common">Mustard</name>
    <dbReference type="NCBI Taxonomy" id="69181"/>
    <lineage>
        <taxon>Eukaryota</taxon>
        <taxon>Viridiplantae</taxon>
        <taxon>Streptophyta</taxon>
        <taxon>Embryophyta</taxon>
        <taxon>Tracheophyta</taxon>
        <taxon>Spermatophyta</taxon>
        <taxon>Magnoliopsida</taxon>
        <taxon>eudicotyledons</taxon>
        <taxon>Gunneridae</taxon>
        <taxon>Pentapetalae</taxon>
        <taxon>rosids</taxon>
        <taxon>malvids</taxon>
        <taxon>Brassicales</taxon>
        <taxon>Brassicaceae</taxon>
        <taxon>Brassiceae</taxon>
        <taxon>Brassica</taxon>
    </lineage>
</organism>
<feature type="transmembrane region" description="Helical" evidence="2">
    <location>
        <begin position="96"/>
        <end position="116"/>
    </location>
</feature>
<keyword evidence="2" id="KW-1133">Transmembrane helix</keyword>
<dbReference type="InterPro" id="IPR000743">
    <property type="entry name" value="Glyco_hydro_28"/>
</dbReference>
<keyword evidence="2" id="KW-0812">Transmembrane</keyword>
<keyword evidence="2" id="KW-0472">Membrane</keyword>
<dbReference type="GO" id="GO:0004650">
    <property type="term" value="F:polygalacturonase activity"/>
    <property type="evidence" value="ECO:0007669"/>
    <property type="project" value="InterPro"/>
</dbReference>
<evidence type="ECO:0000313" key="3">
    <source>
        <dbReference type="EMBL" id="KAF2572106.1"/>
    </source>
</evidence>
<dbReference type="GO" id="GO:0005975">
    <property type="term" value="P:carbohydrate metabolic process"/>
    <property type="evidence" value="ECO:0007669"/>
    <property type="project" value="InterPro"/>
</dbReference>
<comment type="caution">
    <text evidence="3">The sequence shown here is derived from an EMBL/GenBank/DDBJ whole genome shotgun (WGS) entry which is preliminary data.</text>
</comment>
<accession>A0A8S9ISU5</accession>
<proteinExistence type="inferred from homology"/>
<comment type="similarity">
    <text evidence="1">Belongs to the glycosyl hydrolase 28 family.</text>
</comment>
<keyword evidence="1" id="KW-0378">Hydrolase</keyword>
<reference evidence="3" key="1">
    <citation type="submission" date="2019-12" db="EMBL/GenBank/DDBJ databases">
        <title>Genome sequencing and annotation of Brassica cretica.</title>
        <authorList>
            <person name="Studholme D.J."/>
            <person name="Sarris P.F."/>
        </authorList>
    </citation>
    <scope>NUCLEOTIDE SEQUENCE</scope>
    <source>
        <strain evidence="3">PFS-102/07</strain>
        <tissue evidence="3">Leaf</tissue>
    </source>
</reference>
<dbReference type="Pfam" id="PF00295">
    <property type="entry name" value="Glyco_hydro_28"/>
    <property type="match status" value="1"/>
</dbReference>
<sequence length="124" mass="14067">MPITGGVIAVDNKAYNGLRTRHGGLKCSTTTFDIHFGDIIVKNVSHPILIGQEYFRWNQCNKQVVLKMLPEMGTVENIPKFIEGVREQVNLMLETTWFYFGLVMSLSINILILIPLNSLEDEDI</sequence>